<sequence>MSQHRPVHVARLLPPAATVTLSLDPGTTAPHGAFIADHFKFFPGGKLAWISSRDASLKNHVTLDRSKFYSTDPPPVTASRVDAEVRWCINQRIHTVILTTSAIELSGPLSSTPESVHRGHMYMGRGMHLERARPILLARILVSPTAPRVSSADRPACAAASARDARREPSDRMARSHQ</sequence>
<comment type="caution">
    <text evidence="2">The sequence shown here is derived from an EMBL/GenBank/DDBJ whole genome shotgun (WGS) entry which is preliminary data.</text>
</comment>
<accession>A0AAD6TSJ9</accession>
<reference evidence="2" key="1">
    <citation type="submission" date="2023-03" db="EMBL/GenBank/DDBJ databases">
        <title>Massive genome expansion in bonnet fungi (Mycena s.s.) driven by repeated elements and novel gene families across ecological guilds.</title>
        <authorList>
            <consortium name="Lawrence Berkeley National Laboratory"/>
            <person name="Harder C.B."/>
            <person name="Miyauchi S."/>
            <person name="Viragh M."/>
            <person name="Kuo A."/>
            <person name="Thoen E."/>
            <person name="Andreopoulos B."/>
            <person name="Lu D."/>
            <person name="Skrede I."/>
            <person name="Drula E."/>
            <person name="Henrissat B."/>
            <person name="Morin E."/>
            <person name="Kohler A."/>
            <person name="Barry K."/>
            <person name="LaButti K."/>
            <person name="Morin E."/>
            <person name="Salamov A."/>
            <person name="Lipzen A."/>
            <person name="Mereny Z."/>
            <person name="Hegedus B."/>
            <person name="Baldrian P."/>
            <person name="Stursova M."/>
            <person name="Weitz H."/>
            <person name="Taylor A."/>
            <person name="Grigoriev I.V."/>
            <person name="Nagy L.G."/>
            <person name="Martin F."/>
            <person name="Kauserud H."/>
        </authorList>
    </citation>
    <scope>NUCLEOTIDE SEQUENCE</scope>
    <source>
        <strain evidence="2">CBHHK173m</strain>
    </source>
</reference>
<dbReference type="EMBL" id="JARJCN010000093">
    <property type="protein sequence ID" value="KAJ7075545.1"/>
    <property type="molecule type" value="Genomic_DNA"/>
</dbReference>
<feature type="compositionally biased region" description="Low complexity" evidence="1">
    <location>
        <begin position="150"/>
        <end position="162"/>
    </location>
</feature>
<organism evidence="2 3">
    <name type="scientific">Mycena belliarum</name>
    <dbReference type="NCBI Taxonomy" id="1033014"/>
    <lineage>
        <taxon>Eukaryota</taxon>
        <taxon>Fungi</taxon>
        <taxon>Dikarya</taxon>
        <taxon>Basidiomycota</taxon>
        <taxon>Agaricomycotina</taxon>
        <taxon>Agaricomycetes</taxon>
        <taxon>Agaricomycetidae</taxon>
        <taxon>Agaricales</taxon>
        <taxon>Marasmiineae</taxon>
        <taxon>Mycenaceae</taxon>
        <taxon>Mycena</taxon>
    </lineage>
</organism>
<dbReference type="Proteomes" id="UP001222325">
    <property type="component" value="Unassembled WGS sequence"/>
</dbReference>
<dbReference type="AlphaFoldDB" id="A0AAD6TSJ9"/>
<evidence type="ECO:0000313" key="3">
    <source>
        <dbReference type="Proteomes" id="UP001222325"/>
    </source>
</evidence>
<evidence type="ECO:0000313" key="2">
    <source>
        <dbReference type="EMBL" id="KAJ7075545.1"/>
    </source>
</evidence>
<name>A0AAD6TSJ9_9AGAR</name>
<feature type="compositionally biased region" description="Basic and acidic residues" evidence="1">
    <location>
        <begin position="163"/>
        <end position="178"/>
    </location>
</feature>
<evidence type="ECO:0000256" key="1">
    <source>
        <dbReference type="SAM" id="MobiDB-lite"/>
    </source>
</evidence>
<gene>
    <name evidence="2" type="ORF">B0H15DRAFT_1027027</name>
</gene>
<feature type="region of interest" description="Disordered" evidence="1">
    <location>
        <begin position="149"/>
        <end position="178"/>
    </location>
</feature>
<keyword evidence="3" id="KW-1185">Reference proteome</keyword>
<protein>
    <submittedName>
        <fullName evidence="2">Uncharacterized protein</fullName>
    </submittedName>
</protein>
<proteinExistence type="predicted"/>